<name>A0A380BDR1_SPOPA</name>
<dbReference type="EC" id="2.7.8.12" evidence="7"/>
<evidence type="ECO:0000256" key="1">
    <source>
        <dbReference type="ARBA" id="ARBA00004202"/>
    </source>
</evidence>
<comment type="similarity">
    <text evidence="2">Belongs to the CDP-glycerol glycerophosphotransferase family.</text>
</comment>
<protein>
    <submittedName>
        <fullName evidence="7">CDP-glycerol:poly(Glycerophosphate) glycerophosphotransferase</fullName>
        <ecNumber evidence="7">2.7.8.12</ecNumber>
    </submittedName>
</protein>
<reference evidence="7 8" key="1">
    <citation type="submission" date="2018-06" db="EMBL/GenBank/DDBJ databases">
        <authorList>
            <consortium name="Pathogen Informatics"/>
            <person name="Doyle S."/>
        </authorList>
    </citation>
    <scope>NUCLEOTIDE SEQUENCE [LARGE SCALE GENOMIC DNA]</scope>
    <source>
        <strain evidence="8">ATCC 11859 / DSM 33 / NCIB 8841 / NCTC 4822</strain>
    </source>
</reference>
<dbReference type="InterPro" id="IPR051612">
    <property type="entry name" value="Teichoic_Acid_Biosynth"/>
</dbReference>
<evidence type="ECO:0000256" key="2">
    <source>
        <dbReference type="ARBA" id="ARBA00010488"/>
    </source>
</evidence>
<dbReference type="OrthoDB" id="9811865at2"/>
<dbReference type="InterPro" id="IPR043148">
    <property type="entry name" value="TagF_C"/>
</dbReference>
<dbReference type="Proteomes" id="UP000254519">
    <property type="component" value="Unassembled WGS sequence"/>
</dbReference>
<dbReference type="Gene3D" id="3.40.50.11820">
    <property type="match status" value="1"/>
</dbReference>
<dbReference type="PANTHER" id="PTHR37316:SF1">
    <property type="entry name" value="TEICHOIC ACID GLYCEROL-PHOSPHATE PRIMASE"/>
    <property type="match status" value="1"/>
</dbReference>
<evidence type="ECO:0000256" key="4">
    <source>
        <dbReference type="ARBA" id="ARBA00022679"/>
    </source>
</evidence>
<keyword evidence="3" id="KW-1003">Cell membrane</keyword>
<dbReference type="PANTHER" id="PTHR37316">
    <property type="entry name" value="TEICHOIC ACID GLYCEROL-PHOSPHATE PRIMASE"/>
    <property type="match status" value="1"/>
</dbReference>
<dbReference type="GO" id="GO:0047355">
    <property type="term" value="F:CDP-glycerol glycerophosphotransferase activity"/>
    <property type="evidence" value="ECO:0007669"/>
    <property type="project" value="UniProtKB-EC"/>
</dbReference>
<keyword evidence="8" id="KW-1185">Reference proteome</keyword>
<keyword evidence="6" id="KW-0472">Membrane</keyword>
<evidence type="ECO:0000256" key="6">
    <source>
        <dbReference type="ARBA" id="ARBA00023136"/>
    </source>
</evidence>
<dbReference type="InterPro" id="IPR043149">
    <property type="entry name" value="TagF_N"/>
</dbReference>
<evidence type="ECO:0000313" key="7">
    <source>
        <dbReference type="EMBL" id="SUI99158.1"/>
    </source>
</evidence>
<dbReference type="InterPro" id="IPR007554">
    <property type="entry name" value="Glycerophosphate_synth"/>
</dbReference>
<dbReference type="Gene3D" id="3.40.50.12580">
    <property type="match status" value="1"/>
</dbReference>
<dbReference type="GO" id="GO:0019350">
    <property type="term" value="P:teichoic acid biosynthetic process"/>
    <property type="evidence" value="ECO:0007669"/>
    <property type="project" value="UniProtKB-KW"/>
</dbReference>
<evidence type="ECO:0000256" key="5">
    <source>
        <dbReference type="ARBA" id="ARBA00022944"/>
    </source>
</evidence>
<dbReference type="EMBL" id="UGYZ01000002">
    <property type="protein sequence ID" value="SUI99158.1"/>
    <property type="molecule type" value="Genomic_DNA"/>
</dbReference>
<evidence type="ECO:0000256" key="3">
    <source>
        <dbReference type="ARBA" id="ARBA00022475"/>
    </source>
</evidence>
<keyword evidence="5" id="KW-0777">Teichoic acid biosynthesis</keyword>
<dbReference type="SUPFAM" id="SSF53756">
    <property type="entry name" value="UDP-Glycosyltransferase/glycogen phosphorylase"/>
    <property type="match status" value="1"/>
</dbReference>
<comment type="subcellular location">
    <subcellularLocation>
        <location evidence="1">Cell membrane</location>
        <topology evidence="1">Peripheral membrane protein</topology>
    </subcellularLocation>
</comment>
<gene>
    <name evidence="7" type="primary">tagF_1</name>
    <name evidence="7" type="ORF">NCTC4822_00477</name>
</gene>
<evidence type="ECO:0000313" key="8">
    <source>
        <dbReference type="Proteomes" id="UP000254519"/>
    </source>
</evidence>
<keyword evidence="4 7" id="KW-0808">Transferase</keyword>
<sequence length="385" mass="44283">MIKELLIAIYLTITKILFNISKRFPTQNKYVFVSSFGDNIEHVAQEIIRQKKGKVVILQSNKRSYVFDKLKSSERTIIPYDSLNFIQYIRSMYHLATAKVVFVDNYFAFLSVMNFKPGVECIQLWHAAGAVKKFGLEDPAVSERSAAAHKRFLSVYRRFDKVVVGSDEMIPIFKAAFNLTEQRFLKTGIPRTDFFFDQTAVKEAKQAVLAEHPEIKGRKVILYAPTFRRDQLNGQSIALDVEKLTTALGDEYVLLVRMHPAVKMNNLPCSGKRLINVSSYPNINHLLVVTDYLISDYSSLPYEFALLNRPQIFFPYDLEAYEKESGFWDEYDNVVPGPVVYSTDDIIKLIHANNFNLQNIRAFSDKWNMYSTGQAAQALVRYLDK</sequence>
<accession>A0A380BDR1</accession>
<proteinExistence type="inferred from homology"/>
<dbReference type="Pfam" id="PF04464">
    <property type="entry name" value="Glyphos_transf"/>
    <property type="match status" value="1"/>
</dbReference>
<dbReference type="GO" id="GO:0005886">
    <property type="term" value="C:plasma membrane"/>
    <property type="evidence" value="ECO:0007669"/>
    <property type="project" value="UniProtKB-SubCell"/>
</dbReference>
<dbReference type="AlphaFoldDB" id="A0A380BDR1"/>
<organism evidence="7 8">
    <name type="scientific">Sporosarcina pasteurii</name>
    <name type="common">Bacillus pasteurii</name>
    <dbReference type="NCBI Taxonomy" id="1474"/>
    <lineage>
        <taxon>Bacteria</taxon>
        <taxon>Bacillati</taxon>
        <taxon>Bacillota</taxon>
        <taxon>Bacilli</taxon>
        <taxon>Bacillales</taxon>
        <taxon>Caryophanaceae</taxon>
        <taxon>Sporosarcina</taxon>
    </lineage>
</organism>
<dbReference type="RefSeq" id="WP_115359971.1">
    <property type="nucleotide sequence ID" value="NZ_CP038012.1"/>
</dbReference>